<accession>A0ABR7TQ46</accession>
<reference evidence="1 2" key="1">
    <citation type="submission" date="2020-09" db="EMBL/GenBank/DDBJ databases">
        <title>Genome sequences of type strains of Chitinophaga qingshengii and Chitinophaga varians.</title>
        <authorList>
            <person name="Kittiwongwattana C."/>
        </authorList>
    </citation>
    <scope>NUCLEOTIDE SEQUENCE [LARGE SCALE GENOMIC DNA]</scope>
    <source>
        <strain evidence="1 2">JCM 30026</strain>
    </source>
</reference>
<organism evidence="1 2">
    <name type="scientific">Chitinophaga qingshengii</name>
    <dbReference type="NCBI Taxonomy" id="1569794"/>
    <lineage>
        <taxon>Bacteria</taxon>
        <taxon>Pseudomonadati</taxon>
        <taxon>Bacteroidota</taxon>
        <taxon>Chitinophagia</taxon>
        <taxon>Chitinophagales</taxon>
        <taxon>Chitinophagaceae</taxon>
        <taxon>Chitinophaga</taxon>
    </lineage>
</organism>
<sequence>MELLNLKIGDIVDCPLQDDISVMFVREINTERHEVLLADAPEGGHTTWTSMMDVAGVSLTPRILHLAGFKGVAGKRGLFVAKNGIRLRRLGPGYYIDDIYDELCEPLMMEDLHQLQHYHAAMTGKPLLINGIHRPIPLSDLFSEETSGEYYWYSYQLSDGRITENVTAYHPLETINSIRLLEDSGAILLNWKEISYDQFQNYDEPWKIS</sequence>
<evidence type="ECO:0000313" key="1">
    <source>
        <dbReference type="EMBL" id="MBC9931765.1"/>
    </source>
</evidence>
<dbReference type="Proteomes" id="UP000659124">
    <property type="component" value="Unassembled WGS sequence"/>
</dbReference>
<keyword evidence="2" id="KW-1185">Reference proteome</keyword>
<protein>
    <submittedName>
        <fullName evidence="1">Uncharacterized protein</fullName>
    </submittedName>
</protein>
<name>A0ABR7TQ46_9BACT</name>
<evidence type="ECO:0000313" key="2">
    <source>
        <dbReference type="Proteomes" id="UP000659124"/>
    </source>
</evidence>
<proteinExistence type="predicted"/>
<comment type="caution">
    <text evidence="1">The sequence shown here is derived from an EMBL/GenBank/DDBJ whole genome shotgun (WGS) entry which is preliminary data.</text>
</comment>
<gene>
    <name evidence="1" type="ORF">ICL07_15365</name>
</gene>
<dbReference type="EMBL" id="JACVFC010000002">
    <property type="protein sequence ID" value="MBC9931765.1"/>
    <property type="molecule type" value="Genomic_DNA"/>
</dbReference>
<dbReference type="RefSeq" id="WP_188088919.1">
    <property type="nucleotide sequence ID" value="NZ_JACVFC010000002.1"/>
</dbReference>